<organism evidence="2 3">
    <name type="scientific">Jannaschia pagri</name>
    <dbReference type="NCBI Taxonomy" id="2829797"/>
    <lineage>
        <taxon>Bacteria</taxon>
        <taxon>Pseudomonadati</taxon>
        <taxon>Pseudomonadota</taxon>
        <taxon>Alphaproteobacteria</taxon>
        <taxon>Rhodobacterales</taxon>
        <taxon>Roseobacteraceae</taxon>
        <taxon>Jannaschia</taxon>
    </lineage>
</organism>
<evidence type="ECO:0000313" key="3">
    <source>
        <dbReference type="Proteomes" id="UP000786693"/>
    </source>
</evidence>
<comment type="caution">
    <text evidence="2">The sequence shown here is derived from an EMBL/GenBank/DDBJ whole genome shotgun (WGS) entry which is preliminary data.</text>
</comment>
<protein>
    <submittedName>
        <fullName evidence="2">Membrane protein</fullName>
    </submittedName>
</protein>
<accession>A0ABQ4NL90</accession>
<proteinExistence type="predicted"/>
<feature type="transmembrane region" description="Helical" evidence="1">
    <location>
        <begin position="183"/>
        <end position="201"/>
    </location>
</feature>
<feature type="transmembrane region" description="Helical" evidence="1">
    <location>
        <begin position="213"/>
        <end position="235"/>
    </location>
</feature>
<feature type="transmembrane region" description="Helical" evidence="1">
    <location>
        <begin position="20"/>
        <end position="42"/>
    </location>
</feature>
<keyword evidence="3" id="KW-1185">Reference proteome</keyword>
<sequence length="264" mass="29072">MVLAPSLLLPDISPQVADTIVLIAIFAALFVLIEYAAVYPGLIEFRDAPPFNRVRFGVLLVSLVLIALAMRGIETPSALARLIQAVGLLLGQSVDFAFSPVRLILWLMPEGTTVVQAQLVRIAAGIAYLVSLVGLTVFAIMIRLKNWPSPTGRFNVWVNLPTFDPTAGADVVKRLNRDGTINILLGLALPYLTPPFAYFIAHSYGVSMFESDLLFVWTMSLWAFLPASLFLRGIAMRRLALMISRKRRRYGEEVGDEVPAFLPA</sequence>
<keyword evidence="1" id="KW-1133">Transmembrane helix</keyword>
<keyword evidence="1" id="KW-0812">Transmembrane</keyword>
<keyword evidence="1" id="KW-0472">Membrane</keyword>
<feature type="transmembrane region" description="Helical" evidence="1">
    <location>
        <begin position="54"/>
        <end position="73"/>
    </location>
</feature>
<gene>
    <name evidence="2" type="ORF">JANAI62_18060</name>
</gene>
<feature type="transmembrane region" description="Helical" evidence="1">
    <location>
        <begin position="119"/>
        <end position="144"/>
    </location>
</feature>
<evidence type="ECO:0000256" key="1">
    <source>
        <dbReference type="SAM" id="Phobius"/>
    </source>
</evidence>
<dbReference type="Proteomes" id="UP000786693">
    <property type="component" value="Unassembled WGS sequence"/>
</dbReference>
<evidence type="ECO:0000313" key="2">
    <source>
        <dbReference type="EMBL" id="GIT95183.1"/>
    </source>
</evidence>
<reference evidence="2 3" key="1">
    <citation type="submission" date="2021-05" db="EMBL/GenBank/DDBJ databases">
        <title>Bacteria Genome sequencing.</title>
        <authorList>
            <person name="Takabe Y."/>
            <person name="Nakajima Y."/>
            <person name="Suzuki S."/>
            <person name="Shiozaki T."/>
        </authorList>
    </citation>
    <scope>NUCLEOTIDE SEQUENCE [LARGE SCALE GENOMIC DNA]</scope>
    <source>
        <strain evidence="2 3">AI_62</strain>
    </source>
</reference>
<dbReference type="EMBL" id="BPFH01000003">
    <property type="protein sequence ID" value="GIT95183.1"/>
    <property type="molecule type" value="Genomic_DNA"/>
</dbReference>
<name>A0ABQ4NL90_9RHOB</name>